<gene>
    <name evidence="2" type="ORF">Pfl04_33020</name>
</gene>
<dbReference type="Pfam" id="PF14491">
    <property type="entry name" value="DUF4435"/>
    <property type="match status" value="1"/>
</dbReference>
<comment type="caution">
    <text evidence="2">The sequence shown here is derived from an EMBL/GenBank/DDBJ whole genome shotgun (WGS) entry which is preliminary data.</text>
</comment>
<accession>A0A8J3PNH0</accession>
<dbReference type="InterPro" id="IPR029492">
    <property type="entry name" value="DUF4435"/>
</dbReference>
<evidence type="ECO:0000313" key="3">
    <source>
        <dbReference type="Proteomes" id="UP000653674"/>
    </source>
</evidence>
<name>A0A8J3PNH0_9ACTN</name>
<dbReference type="RefSeq" id="WP_168078875.1">
    <property type="nucleotide sequence ID" value="NZ_BAAAQJ010000006.1"/>
</dbReference>
<keyword evidence="3" id="KW-1185">Reference proteome</keyword>
<reference evidence="2" key="1">
    <citation type="submission" date="2021-01" db="EMBL/GenBank/DDBJ databases">
        <title>Whole genome shotgun sequence of Planosporangium flavigriseum NBRC 105377.</title>
        <authorList>
            <person name="Komaki H."/>
            <person name="Tamura T."/>
        </authorList>
    </citation>
    <scope>NUCLEOTIDE SEQUENCE</scope>
    <source>
        <strain evidence="2">NBRC 105377</strain>
    </source>
</reference>
<protein>
    <recommendedName>
        <fullName evidence="1">DUF4435 domain-containing protein</fullName>
    </recommendedName>
</protein>
<dbReference type="CDD" id="cd00188">
    <property type="entry name" value="TOPRIM"/>
    <property type="match status" value="1"/>
</dbReference>
<sequence length="285" mass="31307">MSAPEMKSIREYDRPADRIRQHRQADFRPLLVVEGPSDARLMVAAFEGKYVPFPVGNRGIALETARQLHAWRTKQFMCVVDRDFDDEVARAEAEGIPIHAYENADLEAMLCATDALRRIIAEFGSQEKIASFGGMRAVLQSLYKIVVPVARLRAANQQKQWGLAFDKVDLAEKIDAKTLELRVRSYCAALSATVGNNPGQSALVSVAEGPDKSVRLPVCPRGASPYYRGRDLLAALGVALRRQIGSCAKAATETEHLAAILRVASCPLIIKSTWGEDLEESLGQT</sequence>
<dbReference type="Proteomes" id="UP000653674">
    <property type="component" value="Unassembled WGS sequence"/>
</dbReference>
<organism evidence="2 3">
    <name type="scientific">Planosporangium flavigriseum</name>
    <dbReference type="NCBI Taxonomy" id="373681"/>
    <lineage>
        <taxon>Bacteria</taxon>
        <taxon>Bacillati</taxon>
        <taxon>Actinomycetota</taxon>
        <taxon>Actinomycetes</taxon>
        <taxon>Micromonosporales</taxon>
        <taxon>Micromonosporaceae</taxon>
        <taxon>Planosporangium</taxon>
    </lineage>
</organism>
<dbReference type="AlphaFoldDB" id="A0A8J3PNH0"/>
<evidence type="ECO:0000259" key="1">
    <source>
        <dbReference type="Pfam" id="PF14491"/>
    </source>
</evidence>
<dbReference type="EMBL" id="BONU01000023">
    <property type="protein sequence ID" value="GIG74898.1"/>
    <property type="molecule type" value="Genomic_DNA"/>
</dbReference>
<feature type="domain" description="DUF4435" evidence="1">
    <location>
        <begin position="32"/>
        <end position="191"/>
    </location>
</feature>
<evidence type="ECO:0000313" key="2">
    <source>
        <dbReference type="EMBL" id="GIG74898.1"/>
    </source>
</evidence>
<proteinExistence type="predicted"/>